<dbReference type="InterPro" id="IPR020806">
    <property type="entry name" value="PKS_PP-bd"/>
</dbReference>
<keyword evidence="3" id="KW-0596">Phosphopantetheine</keyword>
<proteinExistence type="inferred from homology"/>
<keyword evidence="4" id="KW-0597">Phosphoprotein</keyword>
<dbReference type="SUPFAM" id="SSF47336">
    <property type="entry name" value="ACP-like"/>
    <property type="match status" value="1"/>
</dbReference>
<keyword evidence="8" id="KW-1185">Reference proteome</keyword>
<dbReference type="NCBIfam" id="TIGR01733">
    <property type="entry name" value="AA-adenyl-dom"/>
    <property type="match status" value="1"/>
</dbReference>
<dbReference type="Gene3D" id="3.40.50.1820">
    <property type="entry name" value="alpha/beta hydrolase"/>
    <property type="match status" value="1"/>
</dbReference>
<dbReference type="SUPFAM" id="SSF52777">
    <property type="entry name" value="CoA-dependent acyltransferases"/>
    <property type="match status" value="1"/>
</dbReference>
<dbReference type="Pfam" id="PF00550">
    <property type="entry name" value="PP-binding"/>
    <property type="match status" value="1"/>
</dbReference>
<dbReference type="Gene3D" id="3.30.300.30">
    <property type="match status" value="1"/>
</dbReference>
<dbReference type="InterPro" id="IPR029058">
    <property type="entry name" value="AB_hydrolase_fold"/>
</dbReference>
<evidence type="ECO:0000313" key="8">
    <source>
        <dbReference type="Proteomes" id="UP000239576"/>
    </source>
</evidence>
<dbReference type="InterPro" id="IPR010071">
    <property type="entry name" value="AA_adenyl_dom"/>
</dbReference>
<feature type="domain" description="Carrier" evidence="6">
    <location>
        <begin position="823"/>
        <end position="898"/>
    </location>
</feature>
<dbReference type="FunFam" id="3.40.50.980:FF:000001">
    <property type="entry name" value="Non-ribosomal peptide synthetase"/>
    <property type="match status" value="1"/>
</dbReference>
<reference evidence="8" key="1">
    <citation type="submission" date="2018-02" db="EMBL/GenBank/DDBJ databases">
        <authorList>
            <person name="Moore K."/>
            <person name="Momper L."/>
        </authorList>
    </citation>
    <scope>NUCLEOTIDE SEQUENCE [LARGE SCALE GENOMIC DNA]</scope>
    <source>
        <strain evidence="8">ULC18</strain>
    </source>
</reference>
<comment type="caution">
    <text evidence="7">The sequence shown here is derived from an EMBL/GenBank/DDBJ whole genome shotgun (WGS) entry which is preliminary data.</text>
</comment>
<accession>A0A2T1DXJ9</accession>
<dbReference type="FunFam" id="1.10.1200.10:FF:000005">
    <property type="entry name" value="Nonribosomal peptide synthetase 1"/>
    <property type="match status" value="1"/>
</dbReference>
<dbReference type="RefSeq" id="WP_106259328.1">
    <property type="nucleotide sequence ID" value="NZ_CAWNSW010000032.1"/>
</dbReference>
<feature type="compositionally biased region" description="Polar residues" evidence="5">
    <location>
        <begin position="1"/>
        <end position="17"/>
    </location>
</feature>
<dbReference type="InterPro" id="IPR000873">
    <property type="entry name" value="AMP-dep_synth/lig_dom"/>
</dbReference>
<dbReference type="GO" id="GO:0005737">
    <property type="term" value="C:cytoplasm"/>
    <property type="evidence" value="ECO:0007669"/>
    <property type="project" value="TreeGrafter"/>
</dbReference>
<evidence type="ECO:0000256" key="3">
    <source>
        <dbReference type="ARBA" id="ARBA00022450"/>
    </source>
</evidence>
<dbReference type="SMART" id="SM00823">
    <property type="entry name" value="PKS_PP"/>
    <property type="match status" value="1"/>
</dbReference>
<dbReference type="GO" id="GO:0031177">
    <property type="term" value="F:phosphopantetheine binding"/>
    <property type="evidence" value="ECO:0007669"/>
    <property type="project" value="InterPro"/>
</dbReference>
<dbReference type="Pfam" id="PF00501">
    <property type="entry name" value="AMP-binding"/>
    <property type="match status" value="1"/>
</dbReference>
<dbReference type="Gene3D" id="3.30.559.30">
    <property type="entry name" value="Nonribosomal peptide synthetase, condensation domain"/>
    <property type="match status" value="1"/>
</dbReference>
<evidence type="ECO:0000259" key="6">
    <source>
        <dbReference type="PROSITE" id="PS50075"/>
    </source>
</evidence>
<feature type="compositionally biased region" description="Polar residues" evidence="5">
    <location>
        <begin position="1216"/>
        <end position="1225"/>
    </location>
</feature>
<dbReference type="Proteomes" id="UP000239576">
    <property type="component" value="Unassembled WGS sequence"/>
</dbReference>
<dbReference type="PANTHER" id="PTHR45527:SF1">
    <property type="entry name" value="FATTY ACID SYNTHASE"/>
    <property type="match status" value="1"/>
</dbReference>
<dbReference type="Pfam" id="PF13193">
    <property type="entry name" value="AMP-binding_C"/>
    <property type="match status" value="1"/>
</dbReference>
<dbReference type="GO" id="GO:0043041">
    <property type="term" value="P:amino acid activation for nonribosomal peptide biosynthetic process"/>
    <property type="evidence" value="ECO:0007669"/>
    <property type="project" value="TreeGrafter"/>
</dbReference>
<dbReference type="PANTHER" id="PTHR45527">
    <property type="entry name" value="NONRIBOSOMAL PEPTIDE SYNTHETASE"/>
    <property type="match status" value="1"/>
</dbReference>
<dbReference type="InterPro" id="IPR020845">
    <property type="entry name" value="AMP-binding_CS"/>
</dbReference>
<sequence length="1235" mass="136431">MVATNQKTFSSTENSAINPEPAPEPVGLAKANLLTQTSTLMKTDNQRALSPQKIALEQTVDPDRSVLQLPSDFLKTPTTTYQPKYCALTLPDRLVESLQTQAQQDEIDERSLILAAFNALLYRYTQQESIDLELKLPGDATNQACIVEICTPIDGELSARALIDQLSETLKAIQAPANTLLDRTQTGQPSHQRLSLPVAVTFITDFFRIEGKEQWLADFQLQTPGRSDSPDLHLIMLQQPHNLSGVLRYNANLFQPETINRLAGHFQVLLEGLMADRDGSIAQLPLLTQAETQQLLVTWQSTPAQYPQAPIYRYIEAHAVQRPDAIALTFKDQQLTYAELNQRANQLAHYLRSAGVSAEVRVAVCVEPSLDIAVSLLGIFKAGGVYVPLDPTHPAERLTTILEEAQPKVLLTQSHLAERLPALADHLLCLDRDWALVQPFPTHNPEVEIRLDQTSHLVYTSGTTGKPKGVVTSHGNLVNYILVAQERFGFDCHDVMPAIARFTFSITMFELLSPLVAGGTLMILERDHILDFKRLTQTLSQLTVIHTSPSLLQKLLAYIQDNHLDLKPFQALKHVSTGGDMVPAALLDTMKKVFQQAEVYVIYGCSEVSCMGCTYPVVRDQQITKSRVGKPFSNVSVRLYDAHQNLVPIGIPGEIYIGGDGVTKGYLQREALTQEKFVTLDGQRFYRTGDLGRLDADGNLEMLGRTDFQIKLRGMRIELGEIEATLRQIPGVREGIVMARELGAREAGQGEKSLVAYVVLDQAQTPLIESIRSVLQEKLPDYMVPAAFVVLDAMPVNINQKVDRRALPLPTPENMAGFKAFVAPRDAWEQQLTAIWEDTLGISPIGIHDNFFEVGGHSLLAVSLMAQIEAVFGKMLPLSALLTAPTIAQLAALLNQPGQLDQRSSLVLLKEGGTQPPVFFIHDGEGETLLYRNLAYCLKPEHPVYGIQPHSQERHPILHTRIAEMAAHHIEQIRTVQPDGPYLLGGLCVGGFLAFEIARQLQMQGQTVAMVALIDTADVEATVRSGLIANKRLSSFSQSLSQGGEGNPPPLLSILKKASQKIYNLISYEIQTKLKKVQNQTKIKLFRYCLDQDRPIPPFLYNLPVRLVLKFAEREYVPQAPYEGELLLVLATQKSNRFDGTLIDGTPIDDTPYADIYSDSLLGWGNRATGGIKVHTNPGGHSSMLQAPNVQIMAKQMQAYIDAAIADVAKDQPSPSLVAQQSETSLLLEPSSRDC</sequence>
<dbReference type="AlphaFoldDB" id="A0A2T1DXJ9"/>
<evidence type="ECO:0000256" key="2">
    <source>
        <dbReference type="ARBA" id="ARBA00006432"/>
    </source>
</evidence>
<dbReference type="InterPro" id="IPR001031">
    <property type="entry name" value="Thioesterase"/>
</dbReference>
<dbReference type="InterPro" id="IPR045851">
    <property type="entry name" value="AMP-bd_C_sf"/>
</dbReference>
<organism evidence="7 8">
    <name type="scientific">Stenomitos frigidus ULC18</name>
    <dbReference type="NCBI Taxonomy" id="2107698"/>
    <lineage>
        <taxon>Bacteria</taxon>
        <taxon>Bacillati</taxon>
        <taxon>Cyanobacteriota</taxon>
        <taxon>Cyanophyceae</taxon>
        <taxon>Leptolyngbyales</taxon>
        <taxon>Leptolyngbyaceae</taxon>
        <taxon>Stenomitos</taxon>
    </lineage>
</organism>
<dbReference type="PROSITE" id="PS50075">
    <property type="entry name" value="CARRIER"/>
    <property type="match status" value="1"/>
</dbReference>
<dbReference type="Gene3D" id="3.40.50.12780">
    <property type="entry name" value="N-terminal domain of ligase-like"/>
    <property type="match status" value="1"/>
</dbReference>
<gene>
    <name evidence="7" type="ORF">C7B82_24295</name>
</gene>
<dbReference type="InterPro" id="IPR036736">
    <property type="entry name" value="ACP-like_sf"/>
</dbReference>
<protein>
    <recommendedName>
        <fullName evidence="6">Carrier domain-containing protein</fullName>
    </recommendedName>
</protein>
<dbReference type="CDD" id="cd05930">
    <property type="entry name" value="A_NRPS"/>
    <property type="match status" value="1"/>
</dbReference>
<dbReference type="InterPro" id="IPR009081">
    <property type="entry name" value="PP-bd_ACP"/>
</dbReference>
<evidence type="ECO:0000256" key="4">
    <source>
        <dbReference type="ARBA" id="ARBA00022553"/>
    </source>
</evidence>
<comment type="cofactor">
    <cofactor evidence="1">
        <name>pantetheine 4'-phosphate</name>
        <dbReference type="ChEBI" id="CHEBI:47942"/>
    </cofactor>
</comment>
<dbReference type="EMBL" id="PVWK01000132">
    <property type="protein sequence ID" value="PSB25104.1"/>
    <property type="molecule type" value="Genomic_DNA"/>
</dbReference>
<evidence type="ECO:0000256" key="5">
    <source>
        <dbReference type="SAM" id="MobiDB-lite"/>
    </source>
</evidence>
<dbReference type="Gene3D" id="1.10.1200.10">
    <property type="entry name" value="ACP-like"/>
    <property type="match status" value="1"/>
</dbReference>
<evidence type="ECO:0000256" key="1">
    <source>
        <dbReference type="ARBA" id="ARBA00001957"/>
    </source>
</evidence>
<dbReference type="GO" id="GO:0044550">
    <property type="term" value="P:secondary metabolite biosynthetic process"/>
    <property type="evidence" value="ECO:0007669"/>
    <property type="project" value="TreeGrafter"/>
</dbReference>
<dbReference type="OrthoDB" id="473401at2"/>
<feature type="region of interest" description="Disordered" evidence="5">
    <location>
        <begin position="1216"/>
        <end position="1235"/>
    </location>
</feature>
<dbReference type="PROSITE" id="PS00455">
    <property type="entry name" value="AMP_BINDING"/>
    <property type="match status" value="1"/>
</dbReference>
<reference evidence="7 8" key="2">
    <citation type="submission" date="2018-03" db="EMBL/GenBank/DDBJ databases">
        <title>The ancient ancestry and fast evolution of plastids.</title>
        <authorList>
            <person name="Moore K.R."/>
            <person name="Magnabosco C."/>
            <person name="Momper L."/>
            <person name="Gold D.A."/>
            <person name="Bosak T."/>
            <person name="Fournier G.P."/>
        </authorList>
    </citation>
    <scope>NUCLEOTIDE SEQUENCE [LARGE SCALE GENOMIC DNA]</scope>
    <source>
        <strain evidence="7 8">ULC18</strain>
    </source>
</reference>
<name>A0A2T1DXJ9_9CYAN</name>
<dbReference type="SUPFAM" id="SSF56801">
    <property type="entry name" value="Acetyl-CoA synthetase-like"/>
    <property type="match status" value="1"/>
</dbReference>
<dbReference type="FunFam" id="3.30.300.30:FF:000010">
    <property type="entry name" value="Enterobactin synthetase component F"/>
    <property type="match status" value="1"/>
</dbReference>
<dbReference type="SUPFAM" id="SSF53474">
    <property type="entry name" value="alpha/beta-Hydrolases"/>
    <property type="match status" value="1"/>
</dbReference>
<dbReference type="InterPro" id="IPR025110">
    <property type="entry name" value="AMP-bd_C"/>
</dbReference>
<feature type="region of interest" description="Disordered" evidence="5">
    <location>
        <begin position="1"/>
        <end position="26"/>
    </location>
</feature>
<dbReference type="InterPro" id="IPR042099">
    <property type="entry name" value="ANL_N_sf"/>
</dbReference>
<evidence type="ECO:0000313" key="7">
    <source>
        <dbReference type="EMBL" id="PSB25104.1"/>
    </source>
</evidence>
<dbReference type="Pfam" id="PF00975">
    <property type="entry name" value="Thioesterase"/>
    <property type="match status" value="1"/>
</dbReference>
<comment type="similarity">
    <text evidence="2">Belongs to the ATP-dependent AMP-binding enzyme family.</text>
</comment>